<protein>
    <submittedName>
        <fullName evidence="1">Uncharacterized protein</fullName>
    </submittedName>
</protein>
<dbReference type="EMBL" id="CM046391">
    <property type="protein sequence ID" value="KAI8559626.1"/>
    <property type="molecule type" value="Genomic_DNA"/>
</dbReference>
<evidence type="ECO:0000313" key="2">
    <source>
        <dbReference type="Proteomes" id="UP001062846"/>
    </source>
</evidence>
<gene>
    <name evidence="1" type="ORF">RHMOL_Rhmol04G0188000</name>
</gene>
<proteinExistence type="predicted"/>
<comment type="caution">
    <text evidence="1">The sequence shown here is derived from an EMBL/GenBank/DDBJ whole genome shotgun (WGS) entry which is preliminary data.</text>
</comment>
<name>A0ACC0P388_RHOML</name>
<reference evidence="1" key="1">
    <citation type="submission" date="2022-02" db="EMBL/GenBank/DDBJ databases">
        <title>Plant Genome Project.</title>
        <authorList>
            <person name="Zhang R.-G."/>
        </authorList>
    </citation>
    <scope>NUCLEOTIDE SEQUENCE</scope>
    <source>
        <strain evidence="1">AT1</strain>
    </source>
</reference>
<keyword evidence="2" id="KW-1185">Reference proteome</keyword>
<sequence>MQLNKSGVGITFKVQSRTMGSIFKSSSSPKDCTSILPLIEALRSIKEFPAIVAPLFFDFCFLVQSVHFCYVTIAYYIKHIFWLSLRHLPGHFLSF</sequence>
<dbReference type="Proteomes" id="UP001062846">
    <property type="component" value="Chromosome 4"/>
</dbReference>
<evidence type="ECO:0000313" key="1">
    <source>
        <dbReference type="EMBL" id="KAI8559626.1"/>
    </source>
</evidence>
<accession>A0ACC0P388</accession>
<organism evidence="1 2">
    <name type="scientific">Rhododendron molle</name>
    <name type="common">Chinese azalea</name>
    <name type="synonym">Azalea mollis</name>
    <dbReference type="NCBI Taxonomy" id="49168"/>
    <lineage>
        <taxon>Eukaryota</taxon>
        <taxon>Viridiplantae</taxon>
        <taxon>Streptophyta</taxon>
        <taxon>Embryophyta</taxon>
        <taxon>Tracheophyta</taxon>
        <taxon>Spermatophyta</taxon>
        <taxon>Magnoliopsida</taxon>
        <taxon>eudicotyledons</taxon>
        <taxon>Gunneridae</taxon>
        <taxon>Pentapetalae</taxon>
        <taxon>asterids</taxon>
        <taxon>Ericales</taxon>
        <taxon>Ericaceae</taxon>
        <taxon>Ericoideae</taxon>
        <taxon>Rhodoreae</taxon>
        <taxon>Rhododendron</taxon>
    </lineage>
</organism>